<dbReference type="EMBL" id="GBRH01231560">
    <property type="protein sequence ID" value="JAD66335.1"/>
    <property type="molecule type" value="Transcribed_RNA"/>
</dbReference>
<organism evidence="1">
    <name type="scientific">Arundo donax</name>
    <name type="common">Giant reed</name>
    <name type="synonym">Donax arundinaceus</name>
    <dbReference type="NCBI Taxonomy" id="35708"/>
    <lineage>
        <taxon>Eukaryota</taxon>
        <taxon>Viridiplantae</taxon>
        <taxon>Streptophyta</taxon>
        <taxon>Embryophyta</taxon>
        <taxon>Tracheophyta</taxon>
        <taxon>Spermatophyta</taxon>
        <taxon>Magnoliopsida</taxon>
        <taxon>Liliopsida</taxon>
        <taxon>Poales</taxon>
        <taxon>Poaceae</taxon>
        <taxon>PACMAD clade</taxon>
        <taxon>Arundinoideae</taxon>
        <taxon>Arundineae</taxon>
        <taxon>Arundo</taxon>
    </lineage>
</organism>
<dbReference type="AlphaFoldDB" id="A0A0A9BYV0"/>
<sequence length="38" mass="4191">MQGRPLSTYIAAEVRLLHLCTKPRAMASSPWPPSFSSC</sequence>
<reference evidence="1" key="2">
    <citation type="journal article" date="2015" name="Data Brief">
        <title>Shoot transcriptome of the giant reed, Arundo donax.</title>
        <authorList>
            <person name="Barrero R.A."/>
            <person name="Guerrero F.D."/>
            <person name="Moolhuijzen P."/>
            <person name="Goolsby J.A."/>
            <person name="Tidwell J."/>
            <person name="Bellgard S.E."/>
            <person name="Bellgard M.I."/>
        </authorList>
    </citation>
    <scope>NUCLEOTIDE SEQUENCE</scope>
    <source>
        <tissue evidence="1">Shoot tissue taken approximately 20 cm above the soil surface</tissue>
    </source>
</reference>
<accession>A0A0A9BYV0</accession>
<name>A0A0A9BYV0_ARUDO</name>
<evidence type="ECO:0000313" key="1">
    <source>
        <dbReference type="EMBL" id="JAD66335.1"/>
    </source>
</evidence>
<protein>
    <submittedName>
        <fullName evidence="1">Uncharacterized protein</fullName>
    </submittedName>
</protein>
<proteinExistence type="predicted"/>
<reference evidence="1" key="1">
    <citation type="submission" date="2014-09" db="EMBL/GenBank/DDBJ databases">
        <authorList>
            <person name="Magalhaes I.L.F."/>
            <person name="Oliveira U."/>
            <person name="Santos F.R."/>
            <person name="Vidigal T.H.D.A."/>
            <person name="Brescovit A.D."/>
            <person name="Santos A.J."/>
        </authorList>
    </citation>
    <scope>NUCLEOTIDE SEQUENCE</scope>
    <source>
        <tissue evidence="1">Shoot tissue taken approximately 20 cm above the soil surface</tissue>
    </source>
</reference>